<keyword evidence="7" id="KW-0804">Transcription</keyword>
<evidence type="ECO:0000313" key="12">
    <source>
        <dbReference type="EMBL" id="PZO87398.1"/>
    </source>
</evidence>
<dbReference type="EMBL" id="QFNK01000059">
    <property type="protein sequence ID" value="PZO87398.1"/>
    <property type="molecule type" value="Genomic_DNA"/>
</dbReference>
<evidence type="ECO:0000256" key="7">
    <source>
        <dbReference type="ARBA" id="ARBA00023163"/>
    </source>
</evidence>
<feature type="domain" description="OmpR/PhoB-type" evidence="11">
    <location>
        <begin position="139"/>
        <end position="239"/>
    </location>
</feature>
<keyword evidence="6 9" id="KW-0238">DNA-binding</keyword>
<evidence type="ECO:0000256" key="9">
    <source>
        <dbReference type="PROSITE-ProRule" id="PRU01091"/>
    </source>
</evidence>
<dbReference type="FunFam" id="1.10.10.10:FF:000099">
    <property type="entry name" value="Two-component system response regulator TorR"/>
    <property type="match status" value="1"/>
</dbReference>
<accession>A0A2W5C059</accession>
<organism evidence="12 13">
    <name type="scientific">Micavibrio aeruginosavorus</name>
    <dbReference type="NCBI Taxonomy" id="349221"/>
    <lineage>
        <taxon>Bacteria</taxon>
        <taxon>Pseudomonadati</taxon>
        <taxon>Bdellovibrionota</taxon>
        <taxon>Bdellovibrionia</taxon>
        <taxon>Bdellovibrionales</taxon>
        <taxon>Pseudobdellovibrionaceae</taxon>
        <taxon>Micavibrio</taxon>
    </lineage>
</organism>
<dbReference type="InterPro" id="IPR001867">
    <property type="entry name" value="OmpR/PhoB-type_DNA-bd"/>
</dbReference>
<dbReference type="PANTHER" id="PTHR48111">
    <property type="entry name" value="REGULATOR OF RPOS"/>
    <property type="match status" value="1"/>
</dbReference>
<evidence type="ECO:0000256" key="4">
    <source>
        <dbReference type="ARBA" id="ARBA00023012"/>
    </source>
</evidence>
<keyword evidence="4" id="KW-0902">Two-component regulatory system</keyword>
<comment type="subcellular location">
    <subcellularLocation>
        <location evidence="1">Cytoplasm</location>
    </subcellularLocation>
</comment>
<protein>
    <submittedName>
        <fullName evidence="12">DNA-binding response regulator</fullName>
    </submittedName>
</protein>
<evidence type="ECO:0000313" key="13">
    <source>
        <dbReference type="Proteomes" id="UP000249557"/>
    </source>
</evidence>
<dbReference type="GO" id="GO:0000156">
    <property type="term" value="F:phosphorelay response regulator activity"/>
    <property type="evidence" value="ECO:0007669"/>
    <property type="project" value="TreeGrafter"/>
</dbReference>
<dbReference type="InterPro" id="IPR016032">
    <property type="entry name" value="Sig_transdc_resp-reg_C-effctor"/>
</dbReference>
<dbReference type="InterPro" id="IPR036388">
    <property type="entry name" value="WH-like_DNA-bd_sf"/>
</dbReference>
<evidence type="ECO:0000259" key="11">
    <source>
        <dbReference type="PROSITE" id="PS51755"/>
    </source>
</evidence>
<evidence type="ECO:0000256" key="2">
    <source>
        <dbReference type="ARBA" id="ARBA00022490"/>
    </source>
</evidence>
<dbReference type="SUPFAM" id="SSF46894">
    <property type="entry name" value="C-terminal effector domain of the bipartite response regulators"/>
    <property type="match status" value="1"/>
</dbReference>
<dbReference type="Gene3D" id="6.10.250.690">
    <property type="match status" value="1"/>
</dbReference>
<evidence type="ECO:0000256" key="1">
    <source>
        <dbReference type="ARBA" id="ARBA00004496"/>
    </source>
</evidence>
<dbReference type="InterPro" id="IPR039420">
    <property type="entry name" value="WalR-like"/>
</dbReference>
<dbReference type="Pfam" id="PF00072">
    <property type="entry name" value="Response_reg"/>
    <property type="match status" value="1"/>
</dbReference>
<dbReference type="PANTHER" id="PTHR48111:SF4">
    <property type="entry name" value="DNA-BINDING DUAL TRANSCRIPTIONAL REGULATOR OMPR"/>
    <property type="match status" value="1"/>
</dbReference>
<dbReference type="AlphaFoldDB" id="A0A2W5C059"/>
<dbReference type="GO" id="GO:0000976">
    <property type="term" value="F:transcription cis-regulatory region binding"/>
    <property type="evidence" value="ECO:0007669"/>
    <property type="project" value="TreeGrafter"/>
</dbReference>
<keyword evidence="2" id="KW-0963">Cytoplasm</keyword>
<keyword evidence="3 8" id="KW-0597">Phosphoprotein</keyword>
<dbReference type="SUPFAM" id="SSF52172">
    <property type="entry name" value="CheY-like"/>
    <property type="match status" value="1"/>
</dbReference>
<feature type="modified residue" description="4-aspartylphosphate" evidence="8">
    <location>
        <position position="55"/>
    </location>
</feature>
<dbReference type="Proteomes" id="UP000249557">
    <property type="component" value="Unassembled WGS sequence"/>
</dbReference>
<evidence type="ECO:0000256" key="8">
    <source>
        <dbReference type="PROSITE-ProRule" id="PRU00169"/>
    </source>
</evidence>
<dbReference type="CDD" id="cd00383">
    <property type="entry name" value="trans_reg_C"/>
    <property type="match status" value="1"/>
</dbReference>
<dbReference type="GO" id="GO:0005829">
    <property type="term" value="C:cytosol"/>
    <property type="evidence" value="ECO:0007669"/>
    <property type="project" value="TreeGrafter"/>
</dbReference>
<feature type="domain" description="Response regulatory" evidence="10">
    <location>
        <begin position="6"/>
        <end position="119"/>
    </location>
</feature>
<dbReference type="SMART" id="SM00862">
    <property type="entry name" value="Trans_reg_C"/>
    <property type="match status" value="1"/>
</dbReference>
<dbReference type="GO" id="GO:0032993">
    <property type="term" value="C:protein-DNA complex"/>
    <property type="evidence" value="ECO:0007669"/>
    <property type="project" value="TreeGrafter"/>
</dbReference>
<evidence type="ECO:0000256" key="3">
    <source>
        <dbReference type="ARBA" id="ARBA00022553"/>
    </source>
</evidence>
<feature type="DNA-binding region" description="OmpR/PhoB-type" evidence="9">
    <location>
        <begin position="139"/>
        <end position="239"/>
    </location>
</feature>
<dbReference type="PROSITE" id="PS51755">
    <property type="entry name" value="OMPR_PHOB"/>
    <property type="match status" value="1"/>
</dbReference>
<dbReference type="PROSITE" id="PS50110">
    <property type="entry name" value="RESPONSE_REGULATORY"/>
    <property type="match status" value="1"/>
</dbReference>
<dbReference type="InterPro" id="IPR011006">
    <property type="entry name" value="CheY-like_superfamily"/>
</dbReference>
<dbReference type="SMART" id="SM00448">
    <property type="entry name" value="REC"/>
    <property type="match status" value="1"/>
</dbReference>
<comment type="caution">
    <text evidence="12">The sequence shown here is derived from an EMBL/GenBank/DDBJ whole genome shotgun (WGS) entry which is preliminary data.</text>
</comment>
<keyword evidence="5" id="KW-0805">Transcription regulation</keyword>
<dbReference type="Pfam" id="PF00486">
    <property type="entry name" value="Trans_reg_C"/>
    <property type="match status" value="1"/>
</dbReference>
<gene>
    <name evidence="12" type="ORF">DI626_04060</name>
</gene>
<sequence length="244" mass="27270">MPNRFTVLSVDDDEGLQTVVTHYLSGEGYKTLSAGSGAALMELLKDNAPNIILLDLVLPDTDGISILAQLRALYKIPVIVVSGKSDTTEKIVCLEMGADDYMTKPFEMRELSARIKAVLRRGEDRAPAGQQSAPEQNNSRALRFGDWVLDKERFQLFDKNNVSADLTTGEYRLLEALVDASNKVLSRERLFEITREGDYDTFDRAVDIQVGRLRKKLNDDPKDPQYIKTVRGIGYMFCGSVKAD</sequence>
<evidence type="ECO:0000256" key="5">
    <source>
        <dbReference type="ARBA" id="ARBA00023015"/>
    </source>
</evidence>
<reference evidence="12 13" key="1">
    <citation type="submission" date="2017-08" db="EMBL/GenBank/DDBJ databases">
        <title>Infants hospitalized years apart are colonized by the same room-sourced microbial strains.</title>
        <authorList>
            <person name="Brooks B."/>
            <person name="Olm M.R."/>
            <person name="Firek B.A."/>
            <person name="Baker R."/>
            <person name="Thomas B.C."/>
            <person name="Morowitz M.J."/>
            <person name="Banfield J.F."/>
        </authorList>
    </citation>
    <scope>NUCLEOTIDE SEQUENCE [LARGE SCALE GENOMIC DNA]</scope>
    <source>
        <strain evidence="12">S2_018_000_R2_104</strain>
    </source>
</reference>
<name>A0A2W5C059_9BACT</name>
<dbReference type="InterPro" id="IPR001789">
    <property type="entry name" value="Sig_transdc_resp-reg_receiver"/>
</dbReference>
<dbReference type="Gene3D" id="1.10.10.10">
    <property type="entry name" value="Winged helix-like DNA-binding domain superfamily/Winged helix DNA-binding domain"/>
    <property type="match status" value="1"/>
</dbReference>
<dbReference type="GO" id="GO:0006355">
    <property type="term" value="P:regulation of DNA-templated transcription"/>
    <property type="evidence" value="ECO:0007669"/>
    <property type="project" value="InterPro"/>
</dbReference>
<evidence type="ECO:0000256" key="6">
    <source>
        <dbReference type="ARBA" id="ARBA00023125"/>
    </source>
</evidence>
<proteinExistence type="predicted"/>
<evidence type="ECO:0000259" key="10">
    <source>
        <dbReference type="PROSITE" id="PS50110"/>
    </source>
</evidence>
<dbReference type="Gene3D" id="3.40.50.2300">
    <property type="match status" value="1"/>
</dbReference>